<evidence type="ECO:0000256" key="1">
    <source>
        <dbReference type="SAM" id="MobiDB-lite"/>
    </source>
</evidence>
<protein>
    <submittedName>
        <fullName evidence="2">Uncharacterized protein</fullName>
    </submittedName>
</protein>
<dbReference type="RefSeq" id="WP_281810131.1">
    <property type="nucleotide sequence ID" value="NZ_BSDO01000022.1"/>
</dbReference>
<dbReference type="EMBL" id="JAVDPY010000001">
    <property type="protein sequence ID" value="MDR6331921.1"/>
    <property type="molecule type" value="Genomic_DNA"/>
</dbReference>
<dbReference type="AlphaFoldDB" id="A0A9W6CSK1"/>
<feature type="region of interest" description="Disordered" evidence="1">
    <location>
        <begin position="186"/>
        <end position="205"/>
    </location>
</feature>
<gene>
    <name evidence="3" type="ORF">GGQ86_000368</name>
    <name evidence="2" type="ORF">XFLAVUS301_53190</name>
</gene>
<dbReference type="Proteomes" id="UP001144397">
    <property type="component" value="Unassembled WGS sequence"/>
</dbReference>
<evidence type="ECO:0000313" key="3">
    <source>
        <dbReference type="EMBL" id="MDR6331921.1"/>
    </source>
</evidence>
<organism evidence="2 4">
    <name type="scientific">Xanthobacter flavus</name>
    <dbReference type="NCBI Taxonomy" id="281"/>
    <lineage>
        <taxon>Bacteria</taxon>
        <taxon>Pseudomonadati</taxon>
        <taxon>Pseudomonadota</taxon>
        <taxon>Alphaproteobacteria</taxon>
        <taxon>Hyphomicrobiales</taxon>
        <taxon>Xanthobacteraceae</taxon>
        <taxon>Xanthobacter</taxon>
    </lineage>
</organism>
<dbReference type="Proteomes" id="UP001245370">
    <property type="component" value="Unassembled WGS sequence"/>
</dbReference>
<comment type="caution">
    <text evidence="2">The sequence shown here is derived from an EMBL/GenBank/DDBJ whole genome shotgun (WGS) entry which is preliminary data.</text>
</comment>
<evidence type="ECO:0000313" key="2">
    <source>
        <dbReference type="EMBL" id="GLI25645.1"/>
    </source>
</evidence>
<name>A0A9W6CSK1_XANFL</name>
<keyword evidence="5" id="KW-1185">Reference proteome</keyword>
<dbReference type="EMBL" id="BSDO01000022">
    <property type="protein sequence ID" value="GLI25645.1"/>
    <property type="molecule type" value="Genomic_DNA"/>
</dbReference>
<proteinExistence type="predicted"/>
<sequence length="205" mass="22236">MLDHLTVANEACALSGVAPIQSLQAQTPAAAQVRLAYDRVLGHCLGIHRFSFSLSTRRLSRLVDAPETGWLYAFDLPADRVGAPIAVLDDVKRPGRHFTDWLLEGAQVHSDAPDLWARIRIVPAPVVWSPPFRHAFTVALAADLALTAKRDKTLRQILHEEAFGSAQYNGRGGLILAAITDDSQSTASLENPAVSNDPLTGAWRS</sequence>
<dbReference type="GeneID" id="95766091"/>
<evidence type="ECO:0000313" key="5">
    <source>
        <dbReference type="Proteomes" id="UP001245370"/>
    </source>
</evidence>
<feature type="compositionally biased region" description="Polar residues" evidence="1">
    <location>
        <begin position="186"/>
        <end position="198"/>
    </location>
</feature>
<evidence type="ECO:0000313" key="4">
    <source>
        <dbReference type="Proteomes" id="UP001144397"/>
    </source>
</evidence>
<accession>A0A9W6CSK1</accession>
<reference evidence="2" key="1">
    <citation type="submission" date="2022-12" db="EMBL/GenBank/DDBJ databases">
        <title>Reference genome sequencing for broad-spectrum identification of bacterial and archaeal isolates by mass spectrometry.</title>
        <authorList>
            <person name="Sekiguchi Y."/>
            <person name="Tourlousse D.M."/>
        </authorList>
    </citation>
    <scope>NUCLEOTIDE SEQUENCE</scope>
    <source>
        <strain evidence="2">301</strain>
    </source>
</reference>
<reference evidence="3 5" key="2">
    <citation type="submission" date="2023-07" db="EMBL/GenBank/DDBJ databases">
        <title>Genomic Encyclopedia of Type Strains, Phase IV (KMG-IV): sequencing the most valuable type-strain genomes for metagenomic binning, comparative biology and taxonomic classification.</title>
        <authorList>
            <person name="Goeker M."/>
        </authorList>
    </citation>
    <scope>NUCLEOTIDE SEQUENCE [LARGE SCALE GENOMIC DNA]</scope>
    <source>
        <strain evidence="3 5">DSM 338</strain>
    </source>
</reference>